<dbReference type="PANTHER" id="PTHR35532:SF5">
    <property type="entry name" value="CARBOHYDRATE-BINDING DOMAIN-CONTAINING PROTEIN"/>
    <property type="match status" value="1"/>
</dbReference>
<dbReference type="PANTHER" id="PTHR35532">
    <property type="entry name" value="SIMILAR TO POLYHYDROXYALKANOATE DEPOLYMERASE"/>
    <property type="match status" value="1"/>
</dbReference>
<dbReference type="GO" id="GO:0030246">
    <property type="term" value="F:carbohydrate binding"/>
    <property type="evidence" value="ECO:0007669"/>
    <property type="project" value="InterPro"/>
</dbReference>
<dbReference type="Gene3D" id="3.20.20.80">
    <property type="entry name" value="Glycosidases"/>
    <property type="match status" value="1"/>
</dbReference>
<dbReference type="EMBL" id="DVOR01000102">
    <property type="protein sequence ID" value="HIV09117.1"/>
    <property type="molecule type" value="Genomic_DNA"/>
</dbReference>
<reference evidence="3" key="1">
    <citation type="submission" date="2020-10" db="EMBL/GenBank/DDBJ databases">
        <authorList>
            <person name="Gilroy R."/>
        </authorList>
    </citation>
    <scope>NUCLEOTIDE SEQUENCE</scope>
    <source>
        <strain evidence="3">35461</strain>
    </source>
</reference>
<keyword evidence="1" id="KW-0732">Signal</keyword>
<feature type="domain" description="Carbohydrate-binding" evidence="2">
    <location>
        <begin position="37"/>
        <end position="244"/>
    </location>
</feature>
<evidence type="ECO:0000313" key="3">
    <source>
        <dbReference type="EMBL" id="HIV09117.1"/>
    </source>
</evidence>
<comment type="caution">
    <text evidence="3">The sequence shown here is derived from an EMBL/GenBank/DDBJ whole genome shotgun (WGS) entry which is preliminary data.</text>
</comment>
<feature type="signal peptide" evidence="1">
    <location>
        <begin position="1"/>
        <end position="22"/>
    </location>
</feature>
<protein>
    <recommendedName>
        <fullName evidence="2">Carbohydrate-binding domain-containing protein</fullName>
    </recommendedName>
</protein>
<dbReference type="SUPFAM" id="SSF49344">
    <property type="entry name" value="CBD9-like"/>
    <property type="match status" value="1"/>
</dbReference>
<gene>
    <name evidence="3" type="ORF">IAC79_03270</name>
</gene>
<organism evidence="3 4">
    <name type="scientific">Candidatus Spyradenecus faecavium</name>
    <dbReference type="NCBI Taxonomy" id="2840947"/>
    <lineage>
        <taxon>Bacteria</taxon>
        <taxon>Pseudomonadati</taxon>
        <taxon>Lentisphaerota</taxon>
        <taxon>Lentisphaeria</taxon>
        <taxon>Lentisphaerales</taxon>
        <taxon>Lentisphaeraceae</taxon>
        <taxon>Lentisphaeraceae incertae sedis</taxon>
        <taxon>Candidatus Spyradenecus</taxon>
    </lineage>
</organism>
<dbReference type="SUPFAM" id="SSF51445">
    <property type="entry name" value="(Trans)glycosidases"/>
    <property type="match status" value="1"/>
</dbReference>
<reference evidence="3" key="2">
    <citation type="journal article" date="2021" name="PeerJ">
        <title>Extensive microbial diversity within the chicken gut microbiome revealed by metagenomics and culture.</title>
        <authorList>
            <person name="Gilroy R."/>
            <person name="Ravi A."/>
            <person name="Getino M."/>
            <person name="Pursley I."/>
            <person name="Horton D.L."/>
            <person name="Alikhan N.F."/>
            <person name="Baker D."/>
            <person name="Gharbi K."/>
            <person name="Hall N."/>
            <person name="Watson M."/>
            <person name="Adriaenssens E.M."/>
            <person name="Foster-Nyarko E."/>
            <person name="Jarju S."/>
            <person name="Secka A."/>
            <person name="Antonio M."/>
            <person name="Oren A."/>
            <person name="Chaudhuri R.R."/>
            <person name="La Ragione R."/>
            <person name="Hildebrand F."/>
            <person name="Pallen M.J."/>
        </authorList>
    </citation>
    <scope>NUCLEOTIDE SEQUENCE</scope>
    <source>
        <strain evidence="3">35461</strain>
    </source>
</reference>
<dbReference type="AlphaFoldDB" id="A0A9D1T2E2"/>
<dbReference type="InterPro" id="IPR017853">
    <property type="entry name" value="GH"/>
</dbReference>
<dbReference type="InterPro" id="IPR010502">
    <property type="entry name" value="Carb-bd_dom_fam9"/>
</dbReference>
<dbReference type="GO" id="GO:0004553">
    <property type="term" value="F:hydrolase activity, hydrolyzing O-glycosyl compounds"/>
    <property type="evidence" value="ECO:0007669"/>
    <property type="project" value="InterPro"/>
</dbReference>
<proteinExistence type="predicted"/>
<sequence>MHTFARLAAVAALTLLAGTAPAAPTYLLQRTAGPIAVDGVLDEPTWAKAAPASPLRDLSGGPSDYAADIRMAYDDACLYVAARLPAKRLRATLTERDSVIYRDDDFEVFIDPFARGRDYLELEINQLGTVWDLFLTAPYRDPECLALHDWDIKGLKTAVTLQGTLNDDTDDQGWCVEIAWPWASIVGHSNHPRAGTPPPPGAEMRMNFSRVDHPAPGDERNTVWAPTRQATIHAPEHWGRVRLSANPVGTPEAFPPTVGLWVHADNPDLSPADLRAWKAAGVTTLILGGADANIAKVARWADAEGLRAVAWLWALNRPDDPVALAHPDWHAVSLEGKSTFRPEDRPFVAYYQFLCPTHPEVRAYLADKARALAALPGVDAVQLDYIRLPDVVLPKALWPTYGLDMSTLLPPYDFCYCPRCKAAFGKEPDPADPAWADFRLTQVAAVANTVADAVRAAGKPCGAAVFPTPRLAAKMVYQDWARFRLDFALPMDYASFYDEGDPWVLDRLREAQAAVGGAFPILPGLHIPDFYDRPGDLRALIQAILKANPAGFCLFSDSELRRFRDRHPDAPLLP</sequence>
<dbReference type="Proteomes" id="UP000886845">
    <property type="component" value="Unassembled WGS sequence"/>
</dbReference>
<name>A0A9D1T2E2_9BACT</name>
<evidence type="ECO:0000256" key="1">
    <source>
        <dbReference type="SAM" id="SignalP"/>
    </source>
</evidence>
<feature type="chain" id="PRO_5038669544" description="Carbohydrate-binding domain-containing protein" evidence="1">
    <location>
        <begin position="23"/>
        <end position="574"/>
    </location>
</feature>
<dbReference type="Pfam" id="PF06452">
    <property type="entry name" value="CBM9_1"/>
    <property type="match status" value="1"/>
</dbReference>
<dbReference type="Gene3D" id="2.60.40.1190">
    <property type="match status" value="1"/>
</dbReference>
<evidence type="ECO:0000259" key="2">
    <source>
        <dbReference type="Pfam" id="PF06452"/>
    </source>
</evidence>
<evidence type="ECO:0000313" key="4">
    <source>
        <dbReference type="Proteomes" id="UP000886845"/>
    </source>
</evidence>
<accession>A0A9D1T2E2</accession>
<dbReference type="GO" id="GO:0016052">
    <property type="term" value="P:carbohydrate catabolic process"/>
    <property type="evidence" value="ECO:0007669"/>
    <property type="project" value="InterPro"/>
</dbReference>
<dbReference type="CDD" id="cd09620">
    <property type="entry name" value="CBM9_like_3"/>
    <property type="match status" value="1"/>
</dbReference>